<gene>
    <name evidence="1" type="ORF">GCM10023183_13970</name>
</gene>
<evidence type="ECO:0000313" key="2">
    <source>
        <dbReference type="Proteomes" id="UP001501844"/>
    </source>
</evidence>
<name>A0ABP8FF07_9BACT</name>
<proteinExistence type="predicted"/>
<organism evidence="1 2">
    <name type="scientific">Nibribacter koreensis</name>
    <dbReference type="NCBI Taxonomy" id="1084519"/>
    <lineage>
        <taxon>Bacteria</taxon>
        <taxon>Pseudomonadati</taxon>
        <taxon>Bacteroidota</taxon>
        <taxon>Cytophagia</taxon>
        <taxon>Cytophagales</taxon>
        <taxon>Hymenobacteraceae</taxon>
        <taxon>Nibribacter</taxon>
    </lineage>
</organism>
<dbReference type="RefSeq" id="WP_345164032.1">
    <property type="nucleotide sequence ID" value="NZ_BAABGX010000001.1"/>
</dbReference>
<comment type="caution">
    <text evidence="1">The sequence shown here is derived from an EMBL/GenBank/DDBJ whole genome shotgun (WGS) entry which is preliminary data.</text>
</comment>
<sequence length="204" mass="23733">MDAKNLFKSQIQQAVDIQNEIVAASIYIDPLTKKALIQSTAIFLDSIAAHEFSLSQLKSFSKDLFIYWQESIGVDVEKFWTRLQNEGICIERKDELIFALTKGRFRRVEQSIASRNYWDLLMSMESIQIRFSASDRDKIKGIIDNDERARLQILQKCLAKKSVPGYQYLKFGECVAYFESCGLFDKYFSSSEKEELYIIWKNSN</sequence>
<reference evidence="2" key="1">
    <citation type="journal article" date="2019" name="Int. J. Syst. Evol. Microbiol.">
        <title>The Global Catalogue of Microorganisms (GCM) 10K type strain sequencing project: providing services to taxonomists for standard genome sequencing and annotation.</title>
        <authorList>
            <consortium name="The Broad Institute Genomics Platform"/>
            <consortium name="The Broad Institute Genome Sequencing Center for Infectious Disease"/>
            <person name="Wu L."/>
            <person name="Ma J."/>
        </authorList>
    </citation>
    <scope>NUCLEOTIDE SEQUENCE [LARGE SCALE GENOMIC DNA]</scope>
    <source>
        <strain evidence="2">JCM 17917</strain>
    </source>
</reference>
<protein>
    <submittedName>
        <fullName evidence="1">Uncharacterized protein</fullName>
    </submittedName>
</protein>
<keyword evidence="2" id="KW-1185">Reference proteome</keyword>
<dbReference type="EMBL" id="BAABGX010000001">
    <property type="protein sequence ID" value="GAA4302255.1"/>
    <property type="molecule type" value="Genomic_DNA"/>
</dbReference>
<accession>A0ABP8FF07</accession>
<dbReference type="Proteomes" id="UP001501844">
    <property type="component" value="Unassembled WGS sequence"/>
</dbReference>
<evidence type="ECO:0000313" key="1">
    <source>
        <dbReference type="EMBL" id="GAA4302255.1"/>
    </source>
</evidence>